<feature type="domain" description="ABC transmembrane type-1" evidence="10">
    <location>
        <begin position="212"/>
        <end position="418"/>
    </location>
</feature>
<gene>
    <name evidence="11" type="ORF">PQR62_01235</name>
</gene>
<keyword evidence="6 8" id="KW-1133">Transmembrane helix</keyword>
<proteinExistence type="inferred from homology"/>
<dbReference type="RefSeq" id="WP_408153953.1">
    <property type="nucleotide sequence ID" value="NZ_JAQQFM010000001.1"/>
</dbReference>
<evidence type="ECO:0000256" key="9">
    <source>
        <dbReference type="SAM" id="MobiDB-lite"/>
    </source>
</evidence>
<evidence type="ECO:0000256" key="1">
    <source>
        <dbReference type="ARBA" id="ARBA00004651"/>
    </source>
</evidence>
<dbReference type="Pfam" id="PF00528">
    <property type="entry name" value="BPD_transp_1"/>
    <property type="match status" value="1"/>
</dbReference>
<keyword evidence="3 8" id="KW-0813">Transport</keyword>
<feature type="transmembrane region" description="Helical" evidence="8">
    <location>
        <begin position="247"/>
        <end position="270"/>
    </location>
</feature>
<feature type="region of interest" description="Disordered" evidence="9">
    <location>
        <begin position="1"/>
        <end position="23"/>
    </location>
</feature>
<keyword evidence="5 8" id="KW-0812">Transmembrane</keyword>
<organism evidence="11 12">
    <name type="scientific">Herbaspirillum lusitanum</name>
    <dbReference type="NCBI Taxonomy" id="213312"/>
    <lineage>
        <taxon>Bacteria</taxon>
        <taxon>Pseudomonadati</taxon>
        <taxon>Pseudomonadota</taxon>
        <taxon>Betaproteobacteria</taxon>
        <taxon>Burkholderiales</taxon>
        <taxon>Oxalobacteraceae</taxon>
        <taxon>Herbaspirillum</taxon>
    </lineage>
</organism>
<comment type="caution">
    <text evidence="11">The sequence shown here is derived from an EMBL/GenBank/DDBJ whole genome shotgun (WGS) entry which is preliminary data.</text>
</comment>
<dbReference type="PROSITE" id="PS50928">
    <property type="entry name" value="ABC_TM1"/>
    <property type="match status" value="1"/>
</dbReference>
<evidence type="ECO:0000256" key="5">
    <source>
        <dbReference type="ARBA" id="ARBA00022692"/>
    </source>
</evidence>
<evidence type="ECO:0000313" key="12">
    <source>
        <dbReference type="Proteomes" id="UP001629246"/>
    </source>
</evidence>
<protein>
    <submittedName>
        <fullName evidence="11">ABC transporter permease</fullName>
    </submittedName>
</protein>
<feature type="transmembrane region" description="Helical" evidence="8">
    <location>
        <begin position="37"/>
        <end position="62"/>
    </location>
</feature>
<comment type="similarity">
    <text evidence="2">Belongs to the binding-protein-dependent transport system permease family. CysTW subfamily.</text>
</comment>
<dbReference type="Proteomes" id="UP001629246">
    <property type="component" value="Unassembled WGS sequence"/>
</dbReference>
<dbReference type="PANTHER" id="PTHR42929">
    <property type="entry name" value="INNER MEMBRANE ABC TRANSPORTER PERMEASE PROTEIN YDCU-RELATED-RELATED"/>
    <property type="match status" value="1"/>
</dbReference>
<evidence type="ECO:0000256" key="8">
    <source>
        <dbReference type="RuleBase" id="RU363032"/>
    </source>
</evidence>
<feature type="transmembrane region" description="Helical" evidence="8">
    <location>
        <begin position="216"/>
        <end position="235"/>
    </location>
</feature>
<feature type="transmembrane region" description="Helical" evidence="8">
    <location>
        <begin position="354"/>
        <end position="375"/>
    </location>
</feature>
<evidence type="ECO:0000256" key="6">
    <source>
        <dbReference type="ARBA" id="ARBA00022989"/>
    </source>
</evidence>
<keyword evidence="12" id="KW-1185">Reference proteome</keyword>
<evidence type="ECO:0000256" key="7">
    <source>
        <dbReference type="ARBA" id="ARBA00023136"/>
    </source>
</evidence>
<sequence length="429" mass="46656">MNTLASSPSTHTAPPVAEATPQQLKRDLRAAETRKRLGALALIAPLAIFLLLTFVAPIVFLLQRAVENPEIATTLPATVAALARWDRKSAPPDQAYAALATDLTRAKDDNTAGPLARRINTELAGARSLIMGAVRAMPLRDADGKALTPAASKAALIALNEQWAQPDAWQVIAKNGSLYSPYYLLASLDLKQNQFGDIIQADPDASIYRSIFGRTLWMSLVVTLCTLLLAYPLAYWLSTMSERRANLLMILVLIPFWTSILVRVAAWIVLLQSEGLVNKALMLSGLINSPLELVFNRVGVYVSMTHILLPFMILPLYSVMKSVPPTYLKAAVSLGSHPFAAFWRVYVPQTYPGIGAGVLLVFIMAGGYYITPALLGGPNEQMVSYFIAYFINTTINWGMACALGALLLAGTLLLYGVYRRFAKVDTGIA</sequence>
<reference evidence="11 12" key="1">
    <citation type="journal article" date="2024" name="Chem. Sci.">
        <title>Discovery of megapolipeptins by genome mining of a Burkholderiales bacteria collection.</title>
        <authorList>
            <person name="Paulo B.S."/>
            <person name="Recchia M.J.J."/>
            <person name="Lee S."/>
            <person name="Fergusson C.H."/>
            <person name="Romanowski S.B."/>
            <person name="Hernandez A."/>
            <person name="Krull N."/>
            <person name="Liu D.Y."/>
            <person name="Cavanagh H."/>
            <person name="Bos A."/>
            <person name="Gray C.A."/>
            <person name="Murphy B.T."/>
            <person name="Linington R.G."/>
            <person name="Eustaquio A.S."/>
        </authorList>
    </citation>
    <scope>NUCLEOTIDE SEQUENCE [LARGE SCALE GENOMIC DNA]</scope>
    <source>
        <strain evidence="11 12">RL21-008-BIB-A</strain>
    </source>
</reference>
<dbReference type="EMBL" id="JAQQFM010000001">
    <property type="protein sequence ID" value="MFL9922869.1"/>
    <property type="molecule type" value="Genomic_DNA"/>
</dbReference>
<dbReference type="PANTHER" id="PTHR42929:SF5">
    <property type="entry name" value="ABC TRANSPORTER PERMEASE PROTEIN"/>
    <property type="match status" value="1"/>
</dbReference>
<keyword evidence="7 8" id="KW-0472">Membrane</keyword>
<feature type="compositionally biased region" description="Polar residues" evidence="9">
    <location>
        <begin position="1"/>
        <end position="12"/>
    </location>
</feature>
<dbReference type="SUPFAM" id="SSF161098">
    <property type="entry name" value="MetI-like"/>
    <property type="match status" value="1"/>
</dbReference>
<keyword evidence="4" id="KW-1003">Cell membrane</keyword>
<dbReference type="InterPro" id="IPR000515">
    <property type="entry name" value="MetI-like"/>
</dbReference>
<comment type="subcellular location">
    <subcellularLocation>
        <location evidence="1 8">Cell membrane</location>
        <topology evidence="1 8">Multi-pass membrane protein</topology>
    </subcellularLocation>
</comment>
<evidence type="ECO:0000256" key="3">
    <source>
        <dbReference type="ARBA" id="ARBA00022448"/>
    </source>
</evidence>
<name>A0ABW9A364_9BURK</name>
<evidence type="ECO:0000313" key="11">
    <source>
        <dbReference type="EMBL" id="MFL9922869.1"/>
    </source>
</evidence>
<dbReference type="InterPro" id="IPR035906">
    <property type="entry name" value="MetI-like_sf"/>
</dbReference>
<feature type="transmembrane region" description="Helical" evidence="8">
    <location>
        <begin position="395"/>
        <end position="418"/>
    </location>
</feature>
<accession>A0ABW9A364</accession>
<dbReference type="CDD" id="cd06261">
    <property type="entry name" value="TM_PBP2"/>
    <property type="match status" value="1"/>
</dbReference>
<evidence type="ECO:0000259" key="10">
    <source>
        <dbReference type="PROSITE" id="PS50928"/>
    </source>
</evidence>
<evidence type="ECO:0000256" key="2">
    <source>
        <dbReference type="ARBA" id="ARBA00007069"/>
    </source>
</evidence>
<feature type="transmembrane region" description="Helical" evidence="8">
    <location>
        <begin position="298"/>
        <end position="319"/>
    </location>
</feature>
<dbReference type="Gene3D" id="1.10.3720.10">
    <property type="entry name" value="MetI-like"/>
    <property type="match status" value="1"/>
</dbReference>
<evidence type="ECO:0000256" key="4">
    <source>
        <dbReference type="ARBA" id="ARBA00022475"/>
    </source>
</evidence>